<dbReference type="EMBL" id="AP013061">
    <property type="protein sequence ID" value="BAN27090.1"/>
    <property type="molecule type" value="Genomic_DNA"/>
</dbReference>
<protein>
    <submittedName>
        <fullName evidence="1">Uncharacterized protein</fullName>
    </submittedName>
</protein>
<keyword evidence="1" id="KW-0614">Plasmid</keyword>
<reference evidence="1 2" key="1">
    <citation type="journal article" date="2013" name="Genome Announc.">
        <title>Complete Genome Sequence of Burkholderia sp. Strain RPE64, Bacterial Symbiont of the Bean Bug Riptortus pedestris.</title>
        <authorList>
            <person name="Shibata T.F."/>
            <person name="Maeda T."/>
            <person name="Nikoh N."/>
            <person name="Yamaguchi K."/>
            <person name="Oshima K."/>
            <person name="Hattori M."/>
            <person name="Nishiyama T."/>
            <person name="Hasebe M."/>
            <person name="Fukatsu T."/>
            <person name="Kikuchi Y."/>
            <person name="Shigenobu S."/>
        </authorList>
    </citation>
    <scope>NUCLEOTIDE SEQUENCE [LARGE SCALE GENOMIC DNA]</scope>
    <source>
        <plasmid evidence="1 2">p1</plasmid>
    </source>
</reference>
<accession>R4WZE1</accession>
<gene>
    <name evidence="1" type="ORF">BRPE64_DCDS01540</name>
</gene>
<dbReference type="PATRIC" id="fig|758793.3.peg.5307"/>
<evidence type="ECO:0000313" key="1">
    <source>
        <dbReference type="EMBL" id="BAN27090.1"/>
    </source>
</evidence>
<dbReference type="Proteomes" id="UP000013966">
    <property type="component" value="Plasmid p1"/>
</dbReference>
<keyword evidence="2" id="KW-1185">Reference proteome</keyword>
<dbReference type="AlphaFoldDB" id="R4WZE1"/>
<sequence>MGIIAATPIALVSLIAAKVRSAVRDALKARAKVSALMAEAYRRAM</sequence>
<proteinExistence type="predicted"/>
<dbReference type="HOGENOM" id="CLU_3213425_0_0_4"/>
<organism evidence="1 2">
    <name type="scientific">Caballeronia insecticola</name>
    <dbReference type="NCBI Taxonomy" id="758793"/>
    <lineage>
        <taxon>Bacteria</taxon>
        <taxon>Pseudomonadati</taxon>
        <taxon>Pseudomonadota</taxon>
        <taxon>Betaproteobacteria</taxon>
        <taxon>Burkholderiales</taxon>
        <taxon>Burkholderiaceae</taxon>
        <taxon>Caballeronia</taxon>
    </lineage>
</organism>
<dbReference type="KEGG" id="buo:BRPE64_DCDS01540"/>
<dbReference type="RefSeq" id="WP_016347799.1">
    <property type="nucleotide sequence ID" value="NC_021289.1"/>
</dbReference>
<reference evidence="1 2" key="2">
    <citation type="journal article" date="2018" name="Int. J. Syst. Evol. Microbiol.">
        <title>Burkholderia insecticola sp. nov., a gut symbiotic bacterium of the bean bug Riptortus pedestris.</title>
        <authorList>
            <person name="Takeshita K."/>
            <person name="Tamaki H."/>
            <person name="Ohbayashi T."/>
            <person name="Meng X.-Y."/>
            <person name="Sone T."/>
            <person name="Mitani Y."/>
            <person name="Peeters C."/>
            <person name="Kikuchi Y."/>
            <person name="Vandamme P."/>
        </authorList>
    </citation>
    <scope>NUCLEOTIDE SEQUENCE [LARGE SCALE GENOMIC DNA]</scope>
    <source>
        <strain evidence="1">RPE64</strain>
        <plasmid evidence="1 2">p1</plasmid>
    </source>
</reference>
<name>R4WZE1_9BURK</name>
<geneLocation type="plasmid" evidence="1 2">
    <name>p1</name>
</geneLocation>
<evidence type="ECO:0000313" key="2">
    <source>
        <dbReference type="Proteomes" id="UP000013966"/>
    </source>
</evidence>